<feature type="region of interest" description="Disordered" evidence="1">
    <location>
        <begin position="616"/>
        <end position="639"/>
    </location>
</feature>
<dbReference type="InterPro" id="IPR046454">
    <property type="entry name" value="GpA_endonuclease"/>
</dbReference>
<dbReference type="Gene3D" id="3.40.50.300">
    <property type="entry name" value="P-loop containing nucleotide triphosphate hydrolases"/>
    <property type="match status" value="1"/>
</dbReference>
<evidence type="ECO:0000313" key="4">
    <source>
        <dbReference type="EMBL" id="KKM75660.1"/>
    </source>
</evidence>
<dbReference type="PANTHER" id="PTHR34413:SF2">
    <property type="entry name" value="PROPHAGE TAIL FIBER ASSEMBLY PROTEIN HOMOLOG TFAE-RELATED"/>
    <property type="match status" value="1"/>
</dbReference>
<dbReference type="GO" id="GO:0004519">
    <property type="term" value="F:endonuclease activity"/>
    <property type="evidence" value="ECO:0007669"/>
    <property type="project" value="InterPro"/>
</dbReference>
<feature type="domain" description="Phage terminase large subunit GpA ATPase" evidence="2">
    <location>
        <begin position="41"/>
        <end position="286"/>
    </location>
</feature>
<dbReference type="InterPro" id="IPR008866">
    <property type="entry name" value="Phage_lambda_GpA-like"/>
</dbReference>
<dbReference type="InterPro" id="IPR027417">
    <property type="entry name" value="P-loop_NTPase"/>
</dbReference>
<dbReference type="GO" id="GO:0016887">
    <property type="term" value="F:ATP hydrolysis activity"/>
    <property type="evidence" value="ECO:0007669"/>
    <property type="project" value="InterPro"/>
</dbReference>
<name>A0A0F9MGB5_9ZZZZ</name>
<comment type="caution">
    <text evidence="4">The sequence shown here is derived from an EMBL/GenBank/DDBJ whole genome shotgun (WGS) entry which is preliminary data.</text>
</comment>
<proteinExistence type="inferred from homology"/>
<dbReference type="PANTHER" id="PTHR34413">
    <property type="entry name" value="PROPHAGE TAIL FIBER ASSEMBLY PROTEIN HOMOLOG TFAE-RELATED-RELATED"/>
    <property type="match status" value="1"/>
</dbReference>
<organism evidence="4">
    <name type="scientific">marine sediment metagenome</name>
    <dbReference type="NCBI Taxonomy" id="412755"/>
    <lineage>
        <taxon>unclassified sequences</taxon>
        <taxon>metagenomes</taxon>
        <taxon>ecological metagenomes</taxon>
    </lineage>
</organism>
<evidence type="ECO:0000256" key="1">
    <source>
        <dbReference type="SAM" id="MobiDB-lite"/>
    </source>
</evidence>
<evidence type="ECO:0000259" key="3">
    <source>
        <dbReference type="Pfam" id="PF20454"/>
    </source>
</evidence>
<evidence type="ECO:0008006" key="5">
    <source>
        <dbReference type="Google" id="ProtNLM"/>
    </source>
</evidence>
<reference evidence="4" key="1">
    <citation type="journal article" date="2015" name="Nature">
        <title>Complex archaea that bridge the gap between prokaryotes and eukaryotes.</title>
        <authorList>
            <person name="Spang A."/>
            <person name="Saw J.H."/>
            <person name="Jorgensen S.L."/>
            <person name="Zaremba-Niedzwiedzka K."/>
            <person name="Martijn J."/>
            <person name="Lind A.E."/>
            <person name="van Eijk R."/>
            <person name="Schleper C."/>
            <person name="Guy L."/>
            <person name="Ettema T.J."/>
        </authorList>
    </citation>
    <scope>NUCLEOTIDE SEQUENCE</scope>
</reference>
<gene>
    <name evidence="4" type="ORF">LCGC14_1388010</name>
</gene>
<dbReference type="EMBL" id="LAZR01008937">
    <property type="protein sequence ID" value="KKM75660.1"/>
    <property type="molecule type" value="Genomic_DNA"/>
</dbReference>
<dbReference type="AlphaFoldDB" id="A0A0F9MGB5"/>
<dbReference type="HAMAP" id="MF_04144">
    <property type="entry name" value="TERL_LAMBDA"/>
    <property type="match status" value="1"/>
</dbReference>
<dbReference type="InterPro" id="IPR051220">
    <property type="entry name" value="TFA_Chaperone"/>
</dbReference>
<protein>
    <recommendedName>
        <fullName evidence="5">Phage terminase large subunit family protein</fullName>
    </recommendedName>
</protein>
<evidence type="ECO:0000259" key="2">
    <source>
        <dbReference type="Pfam" id="PF05876"/>
    </source>
</evidence>
<sequence>MTAARAFDIYRDAWRAAFKPEPLLTVSEWAERYRVLSSRASAEPGPWRTSRTPYLKEIMDCLSPSSPIERVVFMKGAQLGATEAGNNWLGYIIDQAPGPALMVLPTVETAKRNSKQRIAPLIEETPALRGKVKDPRRRDSGNTVLSKEFPGGILVMTGANSAIGLRSMPARFLFLDEVDAYPPDADGEGDPIELAVQRTVTFARRKIFLVSTPTIADVSRIEAAYLESDQRRYWVPCPDCGTFQVLKWANVRWPKDRPQEAAYACEACGVLVPEHRKAAMLRGGAWRAEAPGDGKTAGFWLSSLYSPPGWYAWADAARDFLAAKDLPERLKTWVNLCLAECWRERGEAPDWARLRDRAEPYPIGRVPRGGLYLTAGGDVQARRIEVEIVAWGPNQQSWSIDYRIILGDVFTAAPWCELAELLTETFDAEGGGGLKIGRLAIDSGYATQMVYAFARRYAANAVMAIKGQHAGSLAIGSPSPVDVTAGGRKLRGSAKVWPVGVDILKAQLYGWLRLDRPGKDAPEPFPPGYAHLPEYSDEYFKQLTAEELITRKNRKGYVIREWTKTRARNEALDCRIYAMAAAIAVGVERWPPERWAELARHVAGGAPPPALPLGFAPGAAEDKPETRSPGVIRSRWMER</sequence>
<feature type="domain" description="Terminase large subunit GpA endonuclease" evidence="3">
    <location>
        <begin position="296"/>
        <end position="589"/>
    </location>
</feature>
<dbReference type="Pfam" id="PF20454">
    <property type="entry name" value="GpA_nuclease"/>
    <property type="match status" value="1"/>
</dbReference>
<dbReference type="InterPro" id="IPR046453">
    <property type="entry name" value="GpA_ATPase"/>
</dbReference>
<accession>A0A0F9MGB5</accession>
<dbReference type="GO" id="GO:0005524">
    <property type="term" value="F:ATP binding"/>
    <property type="evidence" value="ECO:0007669"/>
    <property type="project" value="InterPro"/>
</dbReference>
<dbReference type="Pfam" id="PF05876">
    <property type="entry name" value="GpA_ATPase"/>
    <property type="match status" value="1"/>
</dbReference>